<dbReference type="PANTHER" id="PTHR43736:SF4">
    <property type="entry name" value="SLR1690 PROTEIN"/>
    <property type="match status" value="1"/>
</dbReference>
<organism evidence="2 3">
    <name type="scientific">Pseudonocardia alni subsp. carboxydivorans</name>
    <dbReference type="NCBI Taxonomy" id="415010"/>
    <lineage>
        <taxon>Bacteria</taxon>
        <taxon>Bacillati</taxon>
        <taxon>Actinomycetota</taxon>
        <taxon>Actinomycetes</taxon>
        <taxon>Pseudonocardiales</taxon>
        <taxon>Pseudonocardiaceae</taxon>
        <taxon>Pseudonocardia</taxon>
    </lineage>
</organism>
<reference evidence="2 3" key="1">
    <citation type="submission" date="2024-03" db="EMBL/GenBank/DDBJ databases">
        <title>Draft genome sequence of Pseudonocardia carboxydivorans JCM 14827.</title>
        <authorList>
            <person name="Duangmal K."/>
        </authorList>
    </citation>
    <scope>NUCLEOTIDE SEQUENCE [LARGE SCALE GENOMIC DNA]</scope>
    <source>
        <strain evidence="2 3">JCM 14827</strain>
    </source>
</reference>
<dbReference type="InterPro" id="IPR036388">
    <property type="entry name" value="WH-like_DNA-bd_sf"/>
</dbReference>
<dbReference type="Gene3D" id="3.90.79.10">
    <property type="entry name" value="Nucleoside Triphosphate Pyrophosphohydrolase"/>
    <property type="match status" value="1"/>
</dbReference>
<protein>
    <submittedName>
        <fullName evidence="2">NUDIX domain-containing protein</fullName>
    </submittedName>
</protein>
<dbReference type="InterPro" id="IPR036390">
    <property type="entry name" value="WH_DNA-bd_sf"/>
</dbReference>
<dbReference type="Gene3D" id="1.10.10.10">
    <property type="entry name" value="Winged helix-like DNA-binding domain superfamily/Winged helix DNA-binding domain"/>
    <property type="match status" value="1"/>
</dbReference>
<sequence>MGWTDEHGRRLTDYDRPSVAVDVALLTLDAGGRLAVVVHERTGAHARGLPALPGTFLHVDGAETLRDAALRALRDKVGVTGREPEQLRVFDDPARDPRGRVLSVAHVDLVGHDRIEDTTGVLAPVEDGTLPYPLAYDHDLVIAHALRWARDRYAAAPDPAGLAGEEFTLLELQGVHEAVEGRRLQKDTFRRRVADGLVETGHVRAGTVGKPARTFRRR</sequence>
<dbReference type="InterPro" id="IPR015797">
    <property type="entry name" value="NUDIX_hydrolase-like_dom_sf"/>
</dbReference>
<name>A0ABU9ALJ1_PSEA5</name>
<keyword evidence="3" id="KW-1185">Reference proteome</keyword>
<dbReference type="InterPro" id="IPR054105">
    <property type="entry name" value="WHD_NrtR"/>
</dbReference>
<dbReference type="Proteomes" id="UP001367513">
    <property type="component" value="Unassembled WGS sequence"/>
</dbReference>
<dbReference type="SUPFAM" id="SSF55811">
    <property type="entry name" value="Nudix"/>
    <property type="match status" value="1"/>
</dbReference>
<dbReference type="SUPFAM" id="SSF46785">
    <property type="entry name" value="Winged helix' DNA-binding domain"/>
    <property type="match status" value="1"/>
</dbReference>
<dbReference type="PANTHER" id="PTHR43736">
    <property type="entry name" value="ADP-RIBOSE PYROPHOSPHATASE"/>
    <property type="match status" value="1"/>
</dbReference>
<evidence type="ECO:0000259" key="1">
    <source>
        <dbReference type="Pfam" id="PF21906"/>
    </source>
</evidence>
<evidence type="ECO:0000313" key="3">
    <source>
        <dbReference type="Proteomes" id="UP001367513"/>
    </source>
</evidence>
<dbReference type="CDD" id="cd18873">
    <property type="entry name" value="NUDIX_NadM_like"/>
    <property type="match status" value="1"/>
</dbReference>
<dbReference type="EMBL" id="JBBPIX010000015">
    <property type="protein sequence ID" value="MEK6466589.1"/>
    <property type="molecule type" value="Genomic_DNA"/>
</dbReference>
<gene>
    <name evidence="2" type="ORF">WG925_22850</name>
</gene>
<dbReference type="RefSeq" id="WP_346105184.1">
    <property type="nucleotide sequence ID" value="NZ_BAAAOD010000043.1"/>
</dbReference>
<dbReference type="Pfam" id="PF21906">
    <property type="entry name" value="WHD_NrtR"/>
    <property type="match status" value="1"/>
</dbReference>
<comment type="caution">
    <text evidence="2">The sequence shown here is derived from an EMBL/GenBank/DDBJ whole genome shotgun (WGS) entry which is preliminary data.</text>
</comment>
<accession>A0ABU9ALJ1</accession>
<feature type="domain" description="NrtR DNA-binding winged helix" evidence="1">
    <location>
        <begin position="162"/>
        <end position="216"/>
    </location>
</feature>
<evidence type="ECO:0000313" key="2">
    <source>
        <dbReference type="EMBL" id="MEK6466589.1"/>
    </source>
</evidence>
<proteinExistence type="predicted"/>